<dbReference type="InterPro" id="IPR043129">
    <property type="entry name" value="ATPase_NBD"/>
</dbReference>
<dbReference type="PANTHER" id="PTHR30605">
    <property type="entry name" value="ANHYDRO-N-ACETYLMURAMIC ACID KINASE"/>
    <property type="match status" value="1"/>
</dbReference>
<dbReference type="AlphaFoldDB" id="A0A9X3E6Z3"/>
<comment type="pathway">
    <text evidence="2">Cell wall biogenesis; peptidoglycan recycling.</text>
</comment>
<dbReference type="HAMAP" id="MF_01270">
    <property type="entry name" value="AnhMurNAc_kinase"/>
    <property type="match status" value="1"/>
</dbReference>
<comment type="similarity">
    <text evidence="2">Belongs to the anhydro-N-acetylmuramic acid kinase family.</text>
</comment>
<comment type="catalytic activity">
    <reaction evidence="2">
        <text>1,6-anhydro-N-acetyl-beta-muramate + ATP + H2O = N-acetyl-D-muramate 6-phosphate + ADP + H(+)</text>
        <dbReference type="Rhea" id="RHEA:24952"/>
        <dbReference type="ChEBI" id="CHEBI:15377"/>
        <dbReference type="ChEBI" id="CHEBI:15378"/>
        <dbReference type="ChEBI" id="CHEBI:30616"/>
        <dbReference type="ChEBI" id="CHEBI:58690"/>
        <dbReference type="ChEBI" id="CHEBI:58722"/>
        <dbReference type="ChEBI" id="CHEBI:456216"/>
        <dbReference type="EC" id="2.7.1.170"/>
    </reaction>
</comment>
<dbReference type="Pfam" id="PF03702">
    <property type="entry name" value="AnmK"/>
    <property type="match status" value="1"/>
</dbReference>
<sequence>MHRTVVVGLMSGTSMDGVDAALIATDGEEVEAFGPTHFRPYEPDERAVLRAALTAAVDLDSRDARPGILSEAERIVTEAHAEAVEALLARQDVDAPRVTLVGFHGQTVFHAPDRRLTIQIGDGAALSHRLGIPVVYDFRAADVAAGGQGAPLVPVFHAALVRAAGLSGDVAVVNIGGVANVTRIGADGSIVAFDTGPGNALIDDLVRERTGASMDVGGVLSSSGTVQLQSLAELMDDPWFDLPPPKSLDRDAFSRAPVARLSTADAAATLAAFTAETIARGVALAGGAGEIIVCGGGAHNPAILRLLAEASGATVTTADALGWSGDFMEAQAFAYLAARSVAGLPLSLPETTGVPYPMPGGVLAEPRPPAP</sequence>
<dbReference type="GO" id="GO:0016773">
    <property type="term" value="F:phosphotransferase activity, alcohol group as acceptor"/>
    <property type="evidence" value="ECO:0007669"/>
    <property type="project" value="UniProtKB-UniRule"/>
</dbReference>
<feature type="binding site" evidence="2">
    <location>
        <begin position="12"/>
        <end position="19"/>
    </location>
    <ligand>
        <name>ATP</name>
        <dbReference type="ChEBI" id="CHEBI:30616"/>
    </ligand>
</feature>
<evidence type="ECO:0000313" key="4">
    <source>
        <dbReference type="Proteomes" id="UP001144805"/>
    </source>
</evidence>
<organism evidence="3 4">
    <name type="scientific">Kaistia nematophila</name>
    <dbReference type="NCBI Taxonomy" id="2994654"/>
    <lineage>
        <taxon>Bacteria</taxon>
        <taxon>Pseudomonadati</taxon>
        <taxon>Pseudomonadota</taxon>
        <taxon>Alphaproteobacteria</taxon>
        <taxon>Hyphomicrobiales</taxon>
        <taxon>Kaistiaceae</taxon>
        <taxon>Kaistia</taxon>
    </lineage>
</organism>
<keyword evidence="4" id="KW-1185">Reference proteome</keyword>
<accession>A0A9X3E6Z3</accession>
<dbReference type="GO" id="GO:0009254">
    <property type="term" value="P:peptidoglycan turnover"/>
    <property type="evidence" value="ECO:0007669"/>
    <property type="project" value="UniProtKB-UniRule"/>
</dbReference>
<proteinExistence type="inferred from homology"/>
<reference evidence="3" key="1">
    <citation type="submission" date="2022-11" db="EMBL/GenBank/DDBJ databases">
        <title>Biodiversity and phylogenetic relationships of bacteria.</title>
        <authorList>
            <person name="Machado R.A.R."/>
            <person name="Bhat A."/>
            <person name="Loulou A."/>
            <person name="Kallel S."/>
        </authorList>
    </citation>
    <scope>NUCLEOTIDE SEQUENCE</scope>
    <source>
        <strain evidence="3">K-TC2</strain>
    </source>
</reference>
<name>A0A9X3E6Z3_9HYPH</name>
<dbReference type="Proteomes" id="UP001144805">
    <property type="component" value="Unassembled WGS sequence"/>
</dbReference>
<keyword evidence="2 3" id="KW-0418">Kinase</keyword>
<comment type="caution">
    <text evidence="3">The sequence shown here is derived from an EMBL/GenBank/DDBJ whole genome shotgun (WGS) entry which is preliminary data.</text>
</comment>
<dbReference type="PANTHER" id="PTHR30605:SF0">
    <property type="entry name" value="ANHYDRO-N-ACETYLMURAMIC ACID KINASE"/>
    <property type="match status" value="1"/>
</dbReference>
<comment type="function">
    <text evidence="2">Catalyzes the specific phosphorylation of 1,6-anhydro-N-acetylmuramic acid (anhMurNAc) with the simultaneous cleavage of the 1,6-anhydro ring, generating MurNAc-6-P. Is required for the utilization of anhMurNAc either imported from the medium or derived from its own cell wall murein, and thus plays a role in cell wall recycling.</text>
</comment>
<evidence type="ECO:0000256" key="2">
    <source>
        <dbReference type="HAMAP-Rule" id="MF_01270"/>
    </source>
</evidence>
<dbReference type="NCBIfam" id="NF007141">
    <property type="entry name" value="PRK09585.1-5"/>
    <property type="match status" value="1"/>
</dbReference>
<keyword evidence="1 2" id="KW-0119">Carbohydrate metabolism</keyword>
<dbReference type="GO" id="GO:0005524">
    <property type="term" value="F:ATP binding"/>
    <property type="evidence" value="ECO:0007669"/>
    <property type="project" value="UniProtKB-UniRule"/>
</dbReference>
<keyword evidence="2 3" id="KW-0808">Transferase</keyword>
<dbReference type="SUPFAM" id="SSF53067">
    <property type="entry name" value="Actin-like ATPase domain"/>
    <property type="match status" value="1"/>
</dbReference>
<keyword evidence="2" id="KW-0547">Nucleotide-binding</keyword>
<dbReference type="Gene3D" id="3.30.420.40">
    <property type="match status" value="2"/>
</dbReference>
<keyword evidence="2" id="KW-0067">ATP-binding</keyword>
<dbReference type="RefSeq" id="WP_266339674.1">
    <property type="nucleotide sequence ID" value="NZ_JAPKNK010000006.1"/>
</dbReference>
<dbReference type="EMBL" id="JAPKNK010000006">
    <property type="protein sequence ID" value="MCX5570718.1"/>
    <property type="molecule type" value="Genomic_DNA"/>
</dbReference>
<dbReference type="GO" id="GO:0097175">
    <property type="term" value="P:1,6-anhydro-N-acetyl-beta-muramic acid catabolic process"/>
    <property type="evidence" value="ECO:0007669"/>
    <property type="project" value="UniProtKB-UniRule"/>
</dbReference>
<dbReference type="EC" id="2.7.1.170" evidence="2"/>
<gene>
    <name evidence="2" type="primary">anmK</name>
    <name evidence="3" type="ORF">OSH07_16035</name>
</gene>
<comment type="pathway">
    <text evidence="2">Amino-sugar metabolism; 1,6-anhydro-N-acetylmuramate degradation.</text>
</comment>
<protein>
    <recommendedName>
        <fullName evidence="2">Anhydro-N-acetylmuramic acid kinase</fullName>
        <ecNumber evidence="2">2.7.1.170</ecNumber>
    </recommendedName>
    <alternativeName>
        <fullName evidence="2">AnhMurNAc kinase</fullName>
    </alternativeName>
</protein>
<dbReference type="GO" id="GO:0016301">
    <property type="term" value="F:kinase activity"/>
    <property type="evidence" value="ECO:0007669"/>
    <property type="project" value="UniProtKB-KW"/>
</dbReference>
<dbReference type="InterPro" id="IPR005338">
    <property type="entry name" value="Anhydro_N_Ac-Mur_kinase"/>
</dbReference>
<dbReference type="GO" id="GO:0006040">
    <property type="term" value="P:amino sugar metabolic process"/>
    <property type="evidence" value="ECO:0007669"/>
    <property type="project" value="InterPro"/>
</dbReference>
<evidence type="ECO:0000256" key="1">
    <source>
        <dbReference type="ARBA" id="ARBA00023277"/>
    </source>
</evidence>
<evidence type="ECO:0000313" key="3">
    <source>
        <dbReference type="EMBL" id="MCX5570718.1"/>
    </source>
</evidence>